<dbReference type="AlphaFoldDB" id="A0AAV4JNX5"/>
<dbReference type="GO" id="GO:0043014">
    <property type="term" value="F:alpha-tubulin binding"/>
    <property type="evidence" value="ECO:0007669"/>
    <property type="project" value="InterPro"/>
</dbReference>
<evidence type="ECO:0000256" key="2">
    <source>
        <dbReference type="ARBA" id="ARBA00023203"/>
    </source>
</evidence>
<dbReference type="PRINTS" id="PR01217">
    <property type="entry name" value="PRICHEXTENSN"/>
</dbReference>
<dbReference type="GO" id="GO:0043015">
    <property type="term" value="F:gamma-tubulin binding"/>
    <property type="evidence" value="ECO:0007669"/>
    <property type="project" value="TreeGrafter"/>
</dbReference>
<dbReference type="GO" id="GO:0042147">
    <property type="term" value="P:retrograde transport, endosome to Golgi"/>
    <property type="evidence" value="ECO:0007669"/>
    <property type="project" value="TreeGrafter"/>
</dbReference>
<sequence>MGSQGYFVPTIPPDLRREETIHQISDALEYLDKVANDVFARIGKKVAENKASLQKINDRVNLAAARVDKLKGSSKATKVFSSAKYPAVDALELFRTDFSSTDGLREITHAQYKVQEKHAQVDERILRDKLQFYNVHLNTRQRKDHHQAEGLGGLPSDVPSVSSLLLFNTTENPYKKYVMLDPLGVVTKTRSAIEEEEASMAEAPSTITHNQEMLNPMADDLTYRPVMADLPDIAVPGNLPNLPGVAEDVAFSADDGPSIAPSVMGSNLQDLDLPSVSAAHDAIPPGPTDMTTVTSDPAAAAAPPPPEPAPGGPPPPPPPPPPPGPPPPPPPGGAPPPPPPPPPGAPPPPPGPPPPPPGDVPTEVAKPAPGRQSLLDSIISAGGAAGAGLKSAKDRKLNKKKKKQDEKDSGAAASSGGGGGGGDLMSDLFSKLTMRRKGISGTKPEEKSGGGGGGGANTGGGSAMDKISSMIPAPSGGDGEAGGDGSEDDWE</sequence>
<dbReference type="InterPro" id="IPR021854">
    <property type="entry name" value="WASH1_WAHD"/>
</dbReference>
<name>A0AAV4JNX5_9GAST</name>
<evidence type="ECO:0000256" key="1">
    <source>
        <dbReference type="ARBA" id="ARBA00005602"/>
    </source>
</evidence>
<dbReference type="GO" id="GO:0055037">
    <property type="term" value="C:recycling endosome"/>
    <property type="evidence" value="ECO:0007669"/>
    <property type="project" value="TreeGrafter"/>
</dbReference>
<dbReference type="InterPro" id="IPR028290">
    <property type="entry name" value="WASH1"/>
</dbReference>
<dbReference type="PANTHER" id="PTHR23331:SF1">
    <property type="entry name" value="WASH COMPLEX SUBUNIT 1"/>
    <property type="match status" value="1"/>
</dbReference>
<dbReference type="GO" id="GO:0006887">
    <property type="term" value="P:exocytosis"/>
    <property type="evidence" value="ECO:0007669"/>
    <property type="project" value="TreeGrafter"/>
</dbReference>
<proteinExistence type="inferred from homology"/>
<dbReference type="GO" id="GO:0005829">
    <property type="term" value="C:cytosol"/>
    <property type="evidence" value="ECO:0007669"/>
    <property type="project" value="GOC"/>
</dbReference>
<dbReference type="GO" id="GO:0005769">
    <property type="term" value="C:early endosome"/>
    <property type="evidence" value="ECO:0007669"/>
    <property type="project" value="InterPro"/>
</dbReference>
<evidence type="ECO:0000256" key="3">
    <source>
        <dbReference type="SAM" id="MobiDB-lite"/>
    </source>
</evidence>
<dbReference type="GO" id="GO:0003779">
    <property type="term" value="F:actin binding"/>
    <property type="evidence" value="ECO:0007669"/>
    <property type="project" value="UniProtKB-KW"/>
</dbReference>
<dbReference type="Proteomes" id="UP000762676">
    <property type="component" value="Unassembled WGS sequence"/>
</dbReference>
<evidence type="ECO:0000313" key="6">
    <source>
        <dbReference type="Proteomes" id="UP000762676"/>
    </source>
</evidence>
<keyword evidence="2" id="KW-0009">Actin-binding</keyword>
<feature type="domain" description="WASH1 WAHD" evidence="4">
    <location>
        <begin position="4"/>
        <end position="282"/>
    </location>
</feature>
<reference evidence="5 6" key="1">
    <citation type="journal article" date="2021" name="Elife">
        <title>Chloroplast acquisition without the gene transfer in kleptoplastic sea slugs, Plakobranchus ocellatus.</title>
        <authorList>
            <person name="Maeda T."/>
            <person name="Takahashi S."/>
            <person name="Yoshida T."/>
            <person name="Shimamura S."/>
            <person name="Takaki Y."/>
            <person name="Nagai Y."/>
            <person name="Toyoda A."/>
            <person name="Suzuki Y."/>
            <person name="Arimoto A."/>
            <person name="Ishii H."/>
            <person name="Satoh N."/>
            <person name="Nishiyama T."/>
            <person name="Hasebe M."/>
            <person name="Maruyama T."/>
            <person name="Minagawa J."/>
            <person name="Obokata J."/>
            <person name="Shigenobu S."/>
        </authorList>
    </citation>
    <scope>NUCLEOTIDE SEQUENCE [LARGE SCALE GENOMIC DNA]</scope>
</reference>
<feature type="compositionally biased region" description="Pro residues" evidence="3">
    <location>
        <begin position="302"/>
        <end position="359"/>
    </location>
</feature>
<dbReference type="GO" id="GO:0071203">
    <property type="term" value="C:WASH complex"/>
    <property type="evidence" value="ECO:0007669"/>
    <property type="project" value="InterPro"/>
</dbReference>
<gene>
    <name evidence="5" type="ORF">ElyMa_005128300</name>
</gene>
<dbReference type="GO" id="GO:0032456">
    <property type="term" value="P:endocytic recycling"/>
    <property type="evidence" value="ECO:0007669"/>
    <property type="project" value="TreeGrafter"/>
</dbReference>
<evidence type="ECO:0000313" key="5">
    <source>
        <dbReference type="EMBL" id="GFS23227.1"/>
    </source>
</evidence>
<accession>A0AAV4JNX5</accession>
<dbReference type="Pfam" id="PF11945">
    <property type="entry name" value="WASH_WAHD"/>
    <property type="match status" value="1"/>
</dbReference>
<dbReference type="EMBL" id="BMAT01010253">
    <property type="protein sequence ID" value="GFS23227.1"/>
    <property type="molecule type" value="Genomic_DNA"/>
</dbReference>
<comment type="similarity">
    <text evidence="1">Belongs to the WASH1 family.</text>
</comment>
<evidence type="ECO:0000259" key="4">
    <source>
        <dbReference type="Pfam" id="PF11945"/>
    </source>
</evidence>
<keyword evidence="6" id="KW-1185">Reference proteome</keyword>
<dbReference type="GO" id="GO:0034314">
    <property type="term" value="P:Arp2/3 complex-mediated actin nucleation"/>
    <property type="evidence" value="ECO:0007669"/>
    <property type="project" value="InterPro"/>
</dbReference>
<feature type="region of interest" description="Disordered" evidence="3">
    <location>
        <begin position="277"/>
        <end position="491"/>
    </location>
</feature>
<feature type="compositionally biased region" description="Gly residues" evidence="3">
    <location>
        <begin position="449"/>
        <end position="462"/>
    </location>
</feature>
<protein>
    <submittedName>
        <fullName evidence="5">WASH complex subunit 1</fullName>
    </submittedName>
</protein>
<comment type="caution">
    <text evidence="5">The sequence shown here is derived from an EMBL/GenBank/DDBJ whole genome shotgun (WGS) entry which is preliminary data.</text>
</comment>
<dbReference type="PANTHER" id="PTHR23331">
    <property type="entry name" value="CXYORF1"/>
    <property type="match status" value="1"/>
</dbReference>
<organism evidence="5 6">
    <name type="scientific">Elysia marginata</name>
    <dbReference type="NCBI Taxonomy" id="1093978"/>
    <lineage>
        <taxon>Eukaryota</taxon>
        <taxon>Metazoa</taxon>
        <taxon>Spiralia</taxon>
        <taxon>Lophotrochozoa</taxon>
        <taxon>Mollusca</taxon>
        <taxon>Gastropoda</taxon>
        <taxon>Heterobranchia</taxon>
        <taxon>Euthyneura</taxon>
        <taxon>Panpulmonata</taxon>
        <taxon>Sacoglossa</taxon>
        <taxon>Placobranchoidea</taxon>
        <taxon>Plakobranchidae</taxon>
        <taxon>Elysia</taxon>
    </lineage>
</organism>